<proteinExistence type="predicted"/>
<name>A0ABP9XVG2_9FUNG</name>
<sequence length="200" mass="22934">MMVPLEQRSNKIASALENLSLAPDYLVEYAKHKAFVWDNVTSLATYPIACLNQHMALKPTSRIHRDFFSCMTAMDALYEMSLVSKPAGVNISKMHLSVRNNVVRGTYERLLRPGRRCLLLVEVFDSFSALAILGPYMLTNMENLCSVPFNKFVAHLKRESRRECPVVMNIRHTLVDPRLVYFYGRDFPSQLKLYLSKNAL</sequence>
<protein>
    <submittedName>
        <fullName evidence="1">Uncharacterized protein</fullName>
    </submittedName>
</protein>
<dbReference type="EMBL" id="BAABUJ010000009">
    <property type="protein sequence ID" value="GAA5798037.1"/>
    <property type="molecule type" value="Genomic_DNA"/>
</dbReference>
<gene>
    <name evidence="1" type="ORF">HPULCUR_003435</name>
</gene>
<keyword evidence="2" id="KW-1185">Reference proteome</keyword>
<accession>A0ABP9XVG2</accession>
<evidence type="ECO:0000313" key="1">
    <source>
        <dbReference type="EMBL" id="GAA5798037.1"/>
    </source>
</evidence>
<reference evidence="1 2" key="1">
    <citation type="submission" date="2024-04" db="EMBL/GenBank/DDBJ databases">
        <title>genome sequences of Mucor flavus KT1a and Helicostylum pulchrum KT1b strains isolation_sourced from the surface of a dry-aged beef.</title>
        <authorList>
            <person name="Toyotome T."/>
            <person name="Hosono M."/>
            <person name="Torimaru M."/>
            <person name="Fukuda K."/>
            <person name="Mikami N."/>
        </authorList>
    </citation>
    <scope>NUCLEOTIDE SEQUENCE [LARGE SCALE GENOMIC DNA]</scope>
    <source>
        <strain evidence="1 2">KT1b</strain>
    </source>
</reference>
<organism evidence="1 2">
    <name type="scientific">Helicostylum pulchrum</name>
    <dbReference type="NCBI Taxonomy" id="562976"/>
    <lineage>
        <taxon>Eukaryota</taxon>
        <taxon>Fungi</taxon>
        <taxon>Fungi incertae sedis</taxon>
        <taxon>Mucoromycota</taxon>
        <taxon>Mucoromycotina</taxon>
        <taxon>Mucoromycetes</taxon>
        <taxon>Mucorales</taxon>
        <taxon>Mucorineae</taxon>
        <taxon>Mucoraceae</taxon>
        <taxon>Helicostylum</taxon>
    </lineage>
</organism>
<dbReference type="Proteomes" id="UP001476247">
    <property type="component" value="Unassembled WGS sequence"/>
</dbReference>
<comment type="caution">
    <text evidence="1">The sequence shown here is derived from an EMBL/GenBank/DDBJ whole genome shotgun (WGS) entry which is preliminary data.</text>
</comment>
<evidence type="ECO:0000313" key="2">
    <source>
        <dbReference type="Proteomes" id="UP001476247"/>
    </source>
</evidence>